<gene>
    <name evidence="1" type="ORF">UFOPK3772_01832</name>
</gene>
<accession>A0A6J7KLZ6</accession>
<evidence type="ECO:0000313" key="1">
    <source>
        <dbReference type="EMBL" id="CAB4955559.1"/>
    </source>
</evidence>
<name>A0A6J7KLZ6_9ZZZZ</name>
<organism evidence="1">
    <name type="scientific">freshwater metagenome</name>
    <dbReference type="NCBI Taxonomy" id="449393"/>
    <lineage>
        <taxon>unclassified sequences</taxon>
        <taxon>metagenomes</taxon>
        <taxon>ecological metagenomes</taxon>
    </lineage>
</organism>
<sequence>MYAVPVVRLKTTGSTGCSIRNMPSVYLGAKPKSRIEARKRICRSDLSPFGIFATARLILRALEVAPRGVVVGQLSADLENLARLAVALADPVCAYLLRGARRRGANGVTLFSDGGETLNILEVDDW</sequence>
<dbReference type="EMBL" id="CAFBNE010000058">
    <property type="protein sequence ID" value="CAB4955559.1"/>
    <property type="molecule type" value="Genomic_DNA"/>
</dbReference>
<reference evidence="1" key="1">
    <citation type="submission" date="2020-05" db="EMBL/GenBank/DDBJ databases">
        <authorList>
            <person name="Chiriac C."/>
            <person name="Salcher M."/>
            <person name="Ghai R."/>
            <person name="Kavagutti S V."/>
        </authorList>
    </citation>
    <scope>NUCLEOTIDE SEQUENCE</scope>
</reference>
<protein>
    <submittedName>
        <fullName evidence="1">Unannotated protein</fullName>
    </submittedName>
</protein>
<dbReference type="AlphaFoldDB" id="A0A6J7KLZ6"/>
<proteinExistence type="predicted"/>